<dbReference type="EMBL" id="FNON01000003">
    <property type="protein sequence ID" value="SDX76287.1"/>
    <property type="molecule type" value="Genomic_DNA"/>
</dbReference>
<keyword evidence="3 4" id="KW-0456">Lyase</keyword>
<evidence type="ECO:0000256" key="1">
    <source>
        <dbReference type="ARBA" id="ARBA00001554"/>
    </source>
</evidence>
<keyword evidence="6" id="KW-1185">Reference proteome</keyword>
<dbReference type="RefSeq" id="WP_091289832.1">
    <property type="nucleotide sequence ID" value="NZ_FNON01000003.1"/>
</dbReference>
<gene>
    <name evidence="5" type="ORF">SAMN05421504_103748</name>
</gene>
<comment type="catalytic activity">
    <reaction evidence="1 4">
        <text>(4aS,6R)-4a-hydroxy-L-erythro-5,6,7,8-tetrahydrobiopterin = (6R)-L-erythro-6,7-dihydrobiopterin + H2O</text>
        <dbReference type="Rhea" id="RHEA:11920"/>
        <dbReference type="ChEBI" id="CHEBI:15377"/>
        <dbReference type="ChEBI" id="CHEBI:15642"/>
        <dbReference type="ChEBI" id="CHEBI:43120"/>
        <dbReference type="EC" id="4.2.1.96"/>
    </reaction>
</comment>
<evidence type="ECO:0000313" key="6">
    <source>
        <dbReference type="Proteomes" id="UP000199515"/>
    </source>
</evidence>
<dbReference type="OrthoDB" id="15077at2"/>
<dbReference type="PANTHER" id="PTHR12599:SF0">
    <property type="entry name" value="PTERIN-4-ALPHA-CARBINOLAMINE DEHYDRATASE"/>
    <property type="match status" value="1"/>
</dbReference>
<dbReference type="HAMAP" id="MF_00434">
    <property type="entry name" value="Pterin_4_alpha"/>
    <property type="match status" value="1"/>
</dbReference>
<evidence type="ECO:0000313" key="5">
    <source>
        <dbReference type="EMBL" id="SDX76287.1"/>
    </source>
</evidence>
<protein>
    <recommendedName>
        <fullName evidence="4">Putative pterin-4-alpha-carbinolamine dehydratase</fullName>
        <shortName evidence="4">PHS</shortName>
        <ecNumber evidence="4">4.2.1.96</ecNumber>
    </recommendedName>
    <alternativeName>
        <fullName evidence="4">4-alpha-hydroxy-tetrahydropterin dehydratase</fullName>
    </alternativeName>
    <alternativeName>
        <fullName evidence="4">Pterin carbinolamine dehydratase</fullName>
        <shortName evidence="4">PCD</shortName>
    </alternativeName>
</protein>
<dbReference type="AlphaFoldDB" id="A0A1H3ECF6"/>
<dbReference type="Proteomes" id="UP000199515">
    <property type="component" value="Unassembled WGS sequence"/>
</dbReference>
<reference evidence="5 6" key="1">
    <citation type="submission" date="2016-10" db="EMBL/GenBank/DDBJ databases">
        <authorList>
            <person name="de Groot N.N."/>
        </authorList>
    </citation>
    <scope>NUCLEOTIDE SEQUENCE [LARGE SCALE GENOMIC DNA]</scope>
    <source>
        <strain evidence="5 6">CPCC 202699</strain>
    </source>
</reference>
<accession>A0A1H3ECF6</accession>
<evidence type="ECO:0000256" key="3">
    <source>
        <dbReference type="ARBA" id="ARBA00023239"/>
    </source>
</evidence>
<evidence type="ECO:0000256" key="2">
    <source>
        <dbReference type="ARBA" id="ARBA00006472"/>
    </source>
</evidence>
<dbReference type="NCBIfam" id="NF002017">
    <property type="entry name" value="PRK00823.1-2"/>
    <property type="match status" value="1"/>
</dbReference>
<dbReference type="Gene3D" id="3.30.1360.20">
    <property type="entry name" value="Transcriptional coactivator/pterin dehydratase"/>
    <property type="match status" value="1"/>
</dbReference>
<dbReference type="InterPro" id="IPR036428">
    <property type="entry name" value="PCD_sf"/>
</dbReference>
<dbReference type="CDD" id="cd00488">
    <property type="entry name" value="PCD_DCoH"/>
    <property type="match status" value="1"/>
</dbReference>
<dbReference type="InterPro" id="IPR001533">
    <property type="entry name" value="Pterin_deHydtase"/>
</dbReference>
<sequence length="97" mass="10730">MAELLSDSEVDQALARLPEWRRDGDSIGRKAQLASFPKAIEVVDRVADLAEAADHHPDIDIRWRTLIFRLSTHSAGGLTEKDFQLAGQIEELLAAHG</sequence>
<dbReference type="GO" id="GO:0006729">
    <property type="term" value="P:tetrahydrobiopterin biosynthetic process"/>
    <property type="evidence" value="ECO:0007669"/>
    <property type="project" value="InterPro"/>
</dbReference>
<organism evidence="5 6">
    <name type="scientific">Amycolatopsis xylanica</name>
    <dbReference type="NCBI Taxonomy" id="589385"/>
    <lineage>
        <taxon>Bacteria</taxon>
        <taxon>Bacillati</taxon>
        <taxon>Actinomycetota</taxon>
        <taxon>Actinomycetes</taxon>
        <taxon>Pseudonocardiales</taxon>
        <taxon>Pseudonocardiaceae</taxon>
        <taxon>Amycolatopsis</taxon>
    </lineage>
</organism>
<name>A0A1H3ECF6_9PSEU</name>
<dbReference type="GO" id="GO:0008124">
    <property type="term" value="F:4-alpha-hydroxytetrahydrobiopterin dehydratase activity"/>
    <property type="evidence" value="ECO:0007669"/>
    <property type="project" value="UniProtKB-UniRule"/>
</dbReference>
<dbReference type="Pfam" id="PF01329">
    <property type="entry name" value="Pterin_4a"/>
    <property type="match status" value="1"/>
</dbReference>
<dbReference type="EC" id="4.2.1.96" evidence="4"/>
<evidence type="ECO:0000256" key="4">
    <source>
        <dbReference type="HAMAP-Rule" id="MF_00434"/>
    </source>
</evidence>
<dbReference type="STRING" id="589385.SAMN05421504_103748"/>
<dbReference type="SUPFAM" id="SSF55248">
    <property type="entry name" value="PCD-like"/>
    <property type="match status" value="1"/>
</dbReference>
<comment type="similarity">
    <text evidence="2 4">Belongs to the pterin-4-alpha-carbinolamine dehydratase family.</text>
</comment>
<dbReference type="PANTHER" id="PTHR12599">
    <property type="entry name" value="PTERIN-4-ALPHA-CARBINOLAMINE DEHYDRATASE"/>
    <property type="match status" value="1"/>
</dbReference>
<proteinExistence type="inferred from homology"/>